<reference evidence="3 4" key="1">
    <citation type="submission" date="2024-01" db="EMBL/GenBank/DDBJ databases">
        <title>The complete chloroplast genome sequence of Lithospermum erythrorhizon: insights into the phylogenetic relationship among Boraginaceae species and the maternal lineages of purple gromwells.</title>
        <authorList>
            <person name="Okada T."/>
            <person name="Watanabe K."/>
        </authorList>
    </citation>
    <scope>NUCLEOTIDE SEQUENCE [LARGE SCALE GENOMIC DNA]</scope>
</reference>
<keyword evidence="2" id="KW-1133">Transmembrane helix</keyword>
<gene>
    <name evidence="3" type="ORF">LIER_35768</name>
</gene>
<protein>
    <submittedName>
        <fullName evidence="3">Uncharacterized protein</fullName>
    </submittedName>
</protein>
<feature type="transmembrane region" description="Helical" evidence="2">
    <location>
        <begin position="273"/>
        <end position="291"/>
    </location>
</feature>
<dbReference type="EMBL" id="BAABME010015908">
    <property type="protein sequence ID" value="GAA0143585.1"/>
    <property type="molecule type" value="Genomic_DNA"/>
</dbReference>
<feature type="region of interest" description="Disordered" evidence="1">
    <location>
        <begin position="235"/>
        <end position="268"/>
    </location>
</feature>
<feature type="compositionally biased region" description="Basic residues" evidence="1">
    <location>
        <begin position="171"/>
        <end position="180"/>
    </location>
</feature>
<feature type="region of interest" description="Disordered" evidence="1">
    <location>
        <begin position="164"/>
        <end position="189"/>
    </location>
</feature>
<organism evidence="3 4">
    <name type="scientific">Lithospermum erythrorhizon</name>
    <name type="common">Purple gromwell</name>
    <name type="synonym">Lithospermum officinale var. erythrorhizon</name>
    <dbReference type="NCBI Taxonomy" id="34254"/>
    <lineage>
        <taxon>Eukaryota</taxon>
        <taxon>Viridiplantae</taxon>
        <taxon>Streptophyta</taxon>
        <taxon>Embryophyta</taxon>
        <taxon>Tracheophyta</taxon>
        <taxon>Spermatophyta</taxon>
        <taxon>Magnoliopsida</taxon>
        <taxon>eudicotyledons</taxon>
        <taxon>Gunneridae</taxon>
        <taxon>Pentapetalae</taxon>
        <taxon>asterids</taxon>
        <taxon>lamiids</taxon>
        <taxon>Boraginales</taxon>
        <taxon>Boraginaceae</taxon>
        <taxon>Boraginoideae</taxon>
        <taxon>Lithospermeae</taxon>
        <taxon>Lithospermum</taxon>
    </lineage>
</organism>
<keyword evidence="2" id="KW-0472">Membrane</keyword>
<evidence type="ECO:0000313" key="3">
    <source>
        <dbReference type="EMBL" id="GAA0143585.1"/>
    </source>
</evidence>
<evidence type="ECO:0000256" key="1">
    <source>
        <dbReference type="SAM" id="MobiDB-lite"/>
    </source>
</evidence>
<accession>A0AAV3P061</accession>
<proteinExistence type="predicted"/>
<evidence type="ECO:0000256" key="2">
    <source>
        <dbReference type="SAM" id="Phobius"/>
    </source>
</evidence>
<dbReference type="Proteomes" id="UP001454036">
    <property type="component" value="Unassembled WGS sequence"/>
</dbReference>
<feature type="transmembrane region" description="Helical" evidence="2">
    <location>
        <begin position="139"/>
        <end position="160"/>
    </location>
</feature>
<feature type="transmembrane region" description="Helical" evidence="2">
    <location>
        <begin position="111"/>
        <end position="133"/>
    </location>
</feature>
<keyword evidence="4" id="KW-1185">Reference proteome</keyword>
<comment type="caution">
    <text evidence="3">The sequence shown here is derived from an EMBL/GenBank/DDBJ whole genome shotgun (WGS) entry which is preliminary data.</text>
</comment>
<dbReference type="PANTHER" id="PTHR35719">
    <property type="entry name" value="OS01G0680600 PROTEIN"/>
    <property type="match status" value="1"/>
</dbReference>
<name>A0AAV3P061_LITER</name>
<keyword evidence="2" id="KW-0812">Transmembrane</keyword>
<dbReference type="AlphaFoldDB" id="A0AAV3P061"/>
<sequence length="292" mass="33014">MVECRFSPSMGSHPQVLLPLTPLLSQPKLPPLRFSFSTRFSSRNGGDSSAGGERTKFNDFDDVGFEYRSCSNGAKQRVWWSDDDQWPWEDEKDDHGVGSFGALEGSVNYSWIFKVIQALGWMVPAIIISMLMGTGPNTIIMALVLPIGQSIVSLLLDTFWERPSNSASVRPKPKTKKRPFMRPQNNYGVGETESFHARTTKNDINYQSWVDANNVSGKTEEINAKSYGGWDELDKQARTDNVPPRTPSQSADETRKQKTRRFSRRGRKSDTPLPIRLLIAVFPFLGFWTKLM</sequence>
<dbReference type="PANTHER" id="PTHR35719:SF5">
    <property type="entry name" value="T6K12.7 PROTEIN"/>
    <property type="match status" value="1"/>
</dbReference>
<evidence type="ECO:0000313" key="4">
    <source>
        <dbReference type="Proteomes" id="UP001454036"/>
    </source>
</evidence>
<feature type="compositionally biased region" description="Basic residues" evidence="1">
    <location>
        <begin position="257"/>
        <end position="267"/>
    </location>
</feature>